<feature type="domain" description="N-acetyltransferase" evidence="3">
    <location>
        <begin position="21"/>
        <end position="162"/>
    </location>
</feature>
<dbReference type="Gene3D" id="3.40.630.30">
    <property type="match status" value="1"/>
</dbReference>
<evidence type="ECO:0000313" key="5">
    <source>
        <dbReference type="Proteomes" id="UP001458946"/>
    </source>
</evidence>
<dbReference type="InterPro" id="IPR050832">
    <property type="entry name" value="Bact_Acetyltransf"/>
</dbReference>
<dbReference type="PROSITE" id="PS51186">
    <property type="entry name" value="GNAT"/>
    <property type="match status" value="2"/>
</dbReference>
<name>A0ABP9VB07_9DEIO</name>
<dbReference type="InterPro" id="IPR000182">
    <property type="entry name" value="GNAT_dom"/>
</dbReference>
<keyword evidence="5" id="KW-1185">Reference proteome</keyword>
<sequence length="332" mass="36837">MLYLDMENTLPDHLPAFPPDLQVRPAPEGLARVAAFLTAAYPEHPVSEEDLQRLAAMRLPDETFRRVLLERGGEIVGLWEVGVPRMDGHAGWLSIEIAALPTEKALAEPLLAHAEAFARAQGAEVLISRVREGGWEKPFLEAHGYAEHDRMWVSVLDLRTLDFARFAEAEARAQTTGVQFRPLSDFGPFDEALQRRLYDLMAALLRDVPSTTPVSVWPFEVWQMRFASKLKYPEGLWLAAAPDGSWVGVSELHMPVTTRAGMLHNGLTGVLKPWRGHGLGLALKLVAARSALERGFTHSRTGNHSVNRPMLAINDQLGFEKEAATVTMKKSV</sequence>
<dbReference type="SUPFAM" id="SSF55729">
    <property type="entry name" value="Acyl-CoA N-acyltransferases (Nat)"/>
    <property type="match status" value="2"/>
</dbReference>
<proteinExistence type="predicted"/>
<comment type="caution">
    <text evidence="4">The sequence shown here is derived from an EMBL/GenBank/DDBJ whole genome shotgun (WGS) entry which is preliminary data.</text>
</comment>
<dbReference type="Proteomes" id="UP001458946">
    <property type="component" value="Unassembled WGS sequence"/>
</dbReference>
<reference evidence="4 5" key="1">
    <citation type="submission" date="2024-02" db="EMBL/GenBank/DDBJ databases">
        <title>Deinococcus xinjiangensis NBRC 107630.</title>
        <authorList>
            <person name="Ichikawa N."/>
            <person name="Katano-Makiyama Y."/>
            <person name="Hidaka K."/>
        </authorList>
    </citation>
    <scope>NUCLEOTIDE SEQUENCE [LARGE SCALE GENOMIC DNA]</scope>
    <source>
        <strain evidence="4 5">NBRC 107630</strain>
    </source>
</reference>
<dbReference type="EMBL" id="BAABRN010000023">
    <property type="protein sequence ID" value="GAA5502427.1"/>
    <property type="molecule type" value="Genomic_DNA"/>
</dbReference>
<dbReference type="InterPro" id="IPR016181">
    <property type="entry name" value="Acyl_CoA_acyltransferase"/>
</dbReference>
<feature type="domain" description="N-acetyltransferase" evidence="3">
    <location>
        <begin position="184"/>
        <end position="332"/>
    </location>
</feature>
<keyword evidence="2" id="KW-0012">Acyltransferase</keyword>
<accession>A0ABP9VB07</accession>
<dbReference type="PANTHER" id="PTHR43877">
    <property type="entry name" value="AMINOALKYLPHOSPHONATE N-ACETYLTRANSFERASE-RELATED-RELATED"/>
    <property type="match status" value="1"/>
</dbReference>
<protein>
    <recommendedName>
        <fullName evidence="3">N-acetyltransferase domain-containing protein</fullName>
    </recommendedName>
</protein>
<keyword evidence="1" id="KW-0808">Transferase</keyword>
<gene>
    <name evidence="4" type="ORF">Dxin01_02171</name>
</gene>
<evidence type="ECO:0000256" key="1">
    <source>
        <dbReference type="ARBA" id="ARBA00022679"/>
    </source>
</evidence>
<evidence type="ECO:0000259" key="3">
    <source>
        <dbReference type="PROSITE" id="PS51186"/>
    </source>
</evidence>
<evidence type="ECO:0000256" key="2">
    <source>
        <dbReference type="ARBA" id="ARBA00023315"/>
    </source>
</evidence>
<organism evidence="4 5">
    <name type="scientific">Deinococcus xinjiangensis</name>
    <dbReference type="NCBI Taxonomy" id="457454"/>
    <lineage>
        <taxon>Bacteria</taxon>
        <taxon>Thermotogati</taxon>
        <taxon>Deinococcota</taxon>
        <taxon>Deinococci</taxon>
        <taxon>Deinococcales</taxon>
        <taxon>Deinococcaceae</taxon>
        <taxon>Deinococcus</taxon>
    </lineage>
</organism>
<dbReference type="PANTHER" id="PTHR43877:SF1">
    <property type="entry name" value="ACETYLTRANSFERASE"/>
    <property type="match status" value="1"/>
</dbReference>
<evidence type="ECO:0000313" key="4">
    <source>
        <dbReference type="EMBL" id="GAA5502427.1"/>
    </source>
</evidence>